<feature type="domain" description="Major facilitator superfamily (MFS) profile" evidence="6">
    <location>
        <begin position="1"/>
        <end position="448"/>
    </location>
</feature>
<reference evidence="7 8" key="1">
    <citation type="submission" date="2023-09" db="EMBL/GenBank/DDBJ databases">
        <title>Nesidiocoris tenuis whole genome shotgun sequence.</title>
        <authorList>
            <person name="Shibata T."/>
            <person name="Shimoda M."/>
            <person name="Kobayashi T."/>
            <person name="Uehara T."/>
        </authorList>
    </citation>
    <scope>NUCLEOTIDE SEQUENCE [LARGE SCALE GENOMIC DNA]</scope>
    <source>
        <strain evidence="7 8">Japan</strain>
    </source>
</reference>
<evidence type="ECO:0000256" key="4">
    <source>
        <dbReference type="ARBA" id="ARBA00023136"/>
    </source>
</evidence>
<dbReference type="InterPro" id="IPR020846">
    <property type="entry name" value="MFS_dom"/>
</dbReference>
<dbReference type="Pfam" id="PF07690">
    <property type="entry name" value="MFS_1"/>
    <property type="match status" value="1"/>
</dbReference>
<feature type="transmembrane region" description="Helical" evidence="5">
    <location>
        <begin position="23"/>
        <end position="49"/>
    </location>
</feature>
<dbReference type="PANTHER" id="PTHR11662">
    <property type="entry name" value="SOLUTE CARRIER FAMILY 17"/>
    <property type="match status" value="1"/>
</dbReference>
<evidence type="ECO:0000256" key="2">
    <source>
        <dbReference type="ARBA" id="ARBA00022692"/>
    </source>
</evidence>
<feature type="transmembrane region" description="Helical" evidence="5">
    <location>
        <begin position="298"/>
        <end position="320"/>
    </location>
</feature>
<dbReference type="EMBL" id="AP028914">
    <property type="protein sequence ID" value="BES95785.1"/>
    <property type="molecule type" value="Genomic_DNA"/>
</dbReference>
<dbReference type="SUPFAM" id="SSF103473">
    <property type="entry name" value="MFS general substrate transporter"/>
    <property type="match status" value="1"/>
</dbReference>
<feature type="transmembrane region" description="Helical" evidence="5">
    <location>
        <begin position="257"/>
        <end position="278"/>
    </location>
</feature>
<dbReference type="PROSITE" id="PS50850">
    <property type="entry name" value="MFS"/>
    <property type="match status" value="1"/>
</dbReference>
<organism evidence="7 8">
    <name type="scientific">Nesidiocoris tenuis</name>
    <dbReference type="NCBI Taxonomy" id="355587"/>
    <lineage>
        <taxon>Eukaryota</taxon>
        <taxon>Metazoa</taxon>
        <taxon>Ecdysozoa</taxon>
        <taxon>Arthropoda</taxon>
        <taxon>Hexapoda</taxon>
        <taxon>Insecta</taxon>
        <taxon>Pterygota</taxon>
        <taxon>Neoptera</taxon>
        <taxon>Paraneoptera</taxon>
        <taxon>Hemiptera</taxon>
        <taxon>Heteroptera</taxon>
        <taxon>Panheteroptera</taxon>
        <taxon>Cimicomorpha</taxon>
        <taxon>Miridae</taxon>
        <taxon>Dicyphina</taxon>
        <taxon>Nesidiocoris</taxon>
    </lineage>
</organism>
<dbReference type="InterPro" id="IPR011701">
    <property type="entry name" value="MFS"/>
</dbReference>
<feature type="transmembrane region" description="Helical" evidence="5">
    <location>
        <begin position="69"/>
        <end position="91"/>
    </location>
</feature>
<dbReference type="InterPro" id="IPR050382">
    <property type="entry name" value="MFS_Na/Anion_cotransporter"/>
</dbReference>
<dbReference type="InterPro" id="IPR036259">
    <property type="entry name" value="MFS_trans_sf"/>
</dbReference>
<feature type="transmembrane region" description="Helical" evidence="5">
    <location>
        <begin position="356"/>
        <end position="377"/>
    </location>
</feature>
<dbReference type="Gene3D" id="1.20.1250.20">
    <property type="entry name" value="MFS general substrate transporter like domains"/>
    <property type="match status" value="2"/>
</dbReference>
<evidence type="ECO:0000313" key="7">
    <source>
        <dbReference type="EMBL" id="BES95785.1"/>
    </source>
</evidence>
<keyword evidence="3 5" id="KW-1133">Transmembrane helix</keyword>
<comment type="subcellular location">
    <subcellularLocation>
        <location evidence="1">Membrane</location>
        <topology evidence="1">Multi-pass membrane protein</topology>
    </subcellularLocation>
</comment>
<evidence type="ECO:0000256" key="1">
    <source>
        <dbReference type="ARBA" id="ARBA00004141"/>
    </source>
</evidence>
<name>A0ABN7AUA7_9HEMI</name>
<dbReference type="PANTHER" id="PTHR11662:SF280">
    <property type="entry name" value="FI21844P1-RELATED"/>
    <property type="match status" value="1"/>
</dbReference>
<sequence>MDESIKLKGSQDMHTGGLGIRHIITVCLCACLTVNYIIRVNLGVAVVVMTDHNRNDSDPVFDWSPEQKGMLLSSFFAGYLISNLVASVLVTKYSNAKLLFGSVCYSTVASLLTPILVTHGGYTAMFMVRVSMGLVQGFMMPATQGLLSKWIPPNERSRCGSIVLGGLHIGTMVSFVSSGFLSSSSGGWPSVFYFSAALSGAWCIVWLRYGSDHPDRSKYVSKSERSYINKSLSDASQPETATKVPIPWGKIFTNTPVYALALTMIGQNWGYWILITQIPSYFANVLNFDTTKNGTVSALPYVTLWLISFPVSFTADYLITRGTLTISSARKTFNTIGQWGAAAALLALAFTTSPTMAVVMYTIGVTMIAFTFVGFNINVLDLAPNYAGLLMGLTNGIANVTSIAGPAFVGFVVKPLDNIEGWKLVFIVAAAMLFVGNTIFVVFGSGEVQDFNSIQESSKNKEDIENPEIQPLKS</sequence>
<evidence type="ECO:0000256" key="5">
    <source>
        <dbReference type="SAM" id="Phobius"/>
    </source>
</evidence>
<proteinExistence type="predicted"/>
<feature type="transmembrane region" description="Helical" evidence="5">
    <location>
        <begin position="187"/>
        <end position="209"/>
    </location>
</feature>
<keyword evidence="2 5" id="KW-0812">Transmembrane</keyword>
<evidence type="ECO:0000256" key="3">
    <source>
        <dbReference type="ARBA" id="ARBA00022989"/>
    </source>
</evidence>
<feature type="transmembrane region" description="Helical" evidence="5">
    <location>
        <begin position="159"/>
        <end position="181"/>
    </location>
</feature>
<feature type="transmembrane region" description="Helical" evidence="5">
    <location>
        <begin position="389"/>
        <end position="412"/>
    </location>
</feature>
<feature type="transmembrane region" description="Helical" evidence="5">
    <location>
        <begin position="424"/>
        <end position="443"/>
    </location>
</feature>
<evidence type="ECO:0000259" key="6">
    <source>
        <dbReference type="PROSITE" id="PS50850"/>
    </source>
</evidence>
<feature type="transmembrane region" description="Helical" evidence="5">
    <location>
        <begin position="98"/>
        <end position="117"/>
    </location>
</feature>
<evidence type="ECO:0000313" key="8">
    <source>
        <dbReference type="Proteomes" id="UP001307889"/>
    </source>
</evidence>
<feature type="transmembrane region" description="Helical" evidence="5">
    <location>
        <begin position="332"/>
        <end position="350"/>
    </location>
</feature>
<protein>
    <submittedName>
        <fullName evidence="7">Solute carrier family 17</fullName>
    </submittedName>
</protein>
<accession>A0ABN7AUA7</accession>
<feature type="transmembrane region" description="Helical" evidence="5">
    <location>
        <begin position="123"/>
        <end position="147"/>
    </location>
</feature>
<gene>
    <name evidence="7" type="ORF">NTJ_08595</name>
</gene>
<keyword evidence="4 5" id="KW-0472">Membrane</keyword>
<keyword evidence="8" id="KW-1185">Reference proteome</keyword>
<dbReference type="Proteomes" id="UP001307889">
    <property type="component" value="Chromosome 6"/>
</dbReference>